<reference evidence="1 2" key="1">
    <citation type="submission" date="2015-11" db="EMBL/GenBank/DDBJ databases">
        <title>Genomic analysis of 38 Legionella species identifies large and diverse effector repertoires.</title>
        <authorList>
            <person name="Burstein D."/>
            <person name="Amaro F."/>
            <person name="Zusman T."/>
            <person name="Lifshitz Z."/>
            <person name="Cohen O."/>
            <person name="Gilbert J.A."/>
            <person name="Pupko T."/>
            <person name="Shuman H.A."/>
            <person name="Segal G."/>
        </authorList>
    </citation>
    <scope>NUCLEOTIDE SEQUENCE [LARGE SCALE GENOMIC DNA]</scope>
    <source>
        <strain evidence="1 2">ATCC 700990</strain>
    </source>
</reference>
<dbReference type="RefSeq" id="WP_157066445.1">
    <property type="nucleotide sequence ID" value="NZ_CAAAIU010000006.1"/>
</dbReference>
<accession>A0A0W0TE40</accession>
<evidence type="ECO:0000313" key="2">
    <source>
        <dbReference type="Proteomes" id="UP000054736"/>
    </source>
</evidence>
<keyword evidence="2" id="KW-1185">Reference proteome</keyword>
<comment type="caution">
    <text evidence="1">The sequence shown here is derived from an EMBL/GenBank/DDBJ whole genome shotgun (WGS) entry which is preliminary data.</text>
</comment>
<sequence length="53" mass="6626">MFKFIWTLLRLQLLRTVLKRVALHPKFKQHTFLLGPLFILLEWFFTRRAFKKH</sequence>
<dbReference type="EMBL" id="LNXY01000001">
    <property type="protein sequence ID" value="KTC93855.1"/>
    <property type="molecule type" value="Genomic_DNA"/>
</dbReference>
<gene>
    <name evidence="1" type="ORF">Ldro_0205</name>
</gene>
<organism evidence="1 2">
    <name type="scientific">Legionella drozanskii LLAP-1</name>
    <dbReference type="NCBI Taxonomy" id="1212489"/>
    <lineage>
        <taxon>Bacteria</taxon>
        <taxon>Pseudomonadati</taxon>
        <taxon>Pseudomonadota</taxon>
        <taxon>Gammaproteobacteria</taxon>
        <taxon>Legionellales</taxon>
        <taxon>Legionellaceae</taxon>
        <taxon>Legionella</taxon>
    </lineage>
</organism>
<dbReference type="Proteomes" id="UP000054736">
    <property type="component" value="Unassembled WGS sequence"/>
</dbReference>
<protein>
    <submittedName>
        <fullName evidence="1">Uncharacterized protein</fullName>
    </submittedName>
</protein>
<dbReference type="AlphaFoldDB" id="A0A0W0TE40"/>
<name>A0A0W0TE40_9GAMM</name>
<proteinExistence type="predicted"/>
<dbReference type="PATRIC" id="fig|1212489.4.peg.210"/>
<evidence type="ECO:0000313" key="1">
    <source>
        <dbReference type="EMBL" id="KTC93855.1"/>
    </source>
</evidence>